<keyword evidence="3" id="KW-1185">Reference proteome</keyword>
<dbReference type="EMBL" id="JAHESF010000006">
    <property type="protein sequence ID" value="MBT1696784.1"/>
    <property type="molecule type" value="Genomic_DNA"/>
</dbReference>
<organism evidence="2 3">
    <name type="scientific">Chryseosolibacter histidini</name>
    <dbReference type="NCBI Taxonomy" id="2782349"/>
    <lineage>
        <taxon>Bacteria</taxon>
        <taxon>Pseudomonadati</taxon>
        <taxon>Bacteroidota</taxon>
        <taxon>Cytophagia</taxon>
        <taxon>Cytophagales</taxon>
        <taxon>Chryseotaleaceae</taxon>
        <taxon>Chryseosolibacter</taxon>
    </lineage>
</organism>
<dbReference type="InterPro" id="IPR003737">
    <property type="entry name" value="GlcNAc_PI_deacetylase-related"/>
</dbReference>
<keyword evidence="1" id="KW-0732">Signal</keyword>
<dbReference type="PANTHER" id="PTHR12993">
    <property type="entry name" value="N-ACETYLGLUCOSAMINYL-PHOSPHATIDYLINOSITOL DE-N-ACETYLASE-RELATED"/>
    <property type="match status" value="1"/>
</dbReference>
<dbReference type="AlphaFoldDB" id="A0AAP2DJR1"/>
<name>A0AAP2DJR1_9BACT</name>
<comment type="caution">
    <text evidence="2">The sequence shown here is derived from an EMBL/GenBank/DDBJ whole genome shotgun (WGS) entry which is preliminary data.</text>
</comment>
<accession>A0AAP2DJR1</accession>
<proteinExistence type="predicted"/>
<dbReference type="SUPFAM" id="SSF102588">
    <property type="entry name" value="LmbE-like"/>
    <property type="match status" value="1"/>
</dbReference>
<evidence type="ECO:0000313" key="3">
    <source>
        <dbReference type="Proteomes" id="UP001319200"/>
    </source>
</evidence>
<dbReference type="RefSeq" id="WP_254162225.1">
    <property type="nucleotide sequence ID" value="NZ_JAHESF010000006.1"/>
</dbReference>
<gene>
    <name evidence="2" type="ORF">KK083_07860</name>
</gene>
<dbReference type="InterPro" id="IPR029062">
    <property type="entry name" value="Class_I_gatase-like"/>
</dbReference>
<feature type="chain" id="PRO_5042991349" evidence="1">
    <location>
        <begin position="18"/>
        <end position="836"/>
    </location>
</feature>
<dbReference type="Pfam" id="PF02585">
    <property type="entry name" value="PIG-L"/>
    <property type="match status" value="1"/>
</dbReference>
<feature type="signal peptide" evidence="1">
    <location>
        <begin position="1"/>
        <end position="17"/>
    </location>
</feature>
<dbReference type="GO" id="GO:0016811">
    <property type="term" value="F:hydrolase activity, acting on carbon-nitrogen (but not peptide) bonds, in linear amides"/>
    <property type="evidence" value="ECO:0007669"/>
    <property type="project" value="TreeGrafter"/>
</dbReference>
<evidence type="ECO:0000256" key="1">
    <source>
        <dbReference type="SAM" id="SignalP"/>
    </source>
</evidence>
<dbReference type="SUPFAM" id="SSF52317">
    <property type="entry name" value="Class I glutamine amidotransferase-like"/>
    <property type="match status" value="1"/>
</dbReference>
<dbReference type="Proteomes" id="UP001319200">
    <property type="component" value="Unassembled WGS sequence"/>
</dbReference>
<dbReference type="PANTHER" id="PTHR12993:SF26">
    <property type="entry name" value="1D-MYO-INOSITOL 2-ACETAMIDO-2-DEOXY-ALPHA-D-GLUCOPYRANOSIDE DEACETYLASE"/>
    <property type="match status" value="1"/>
</dbReference>
<dbReference type="InterPro" id="IPR024078">
    <property type="entry name" value="LmbE-like_dom_sf"/>
</dbReference>
<reference evidence="2 3" key="1">
    <citation type="submission" date="2021-05" db="EMBL/GenBank/DDBJ databases">
        <title>A Polyphasic approach of four new species of the genus Ohtaekwangia: Ohtaekwangia histidinii sp. nov., Ohtaekwangia cretensis sp. nov., Ohtaekwangia indiensis sp. nov., Ohtaekwangia reichenbachii sp. nov. from diverse environment.</title>
        <authorList>
            <person name="Octaviana S."/>
        </authorList>
    </citation>
    <scope>NUCLEOTIDE SEQUENCE [LARGE SCALE GENOMIC DNA]</scope>
    <source>
        <strain evidence="2 3">PWU4</strain>
    </source>
</reference>
<evidence type="ECO:0000313" key="2">
    <source>
        <dbReference type="EMBL" id="MBT1696784.1"/>
    </source>
</evidence>
<dbReference type="Gene3D" id="3.40.50.10320">
    <property type="entry name" value="LmbE-like"/>
    <property type="match status" value="1"/>
</dbReference>
<sequence length="836" mass="93384">MKKLLWAFLLFPILLHAQPSQQPGAAQIRLKLKKLNFLGSVLYVAAHPDDENTKVITYLANDRLATTAYLSLTRGDGGQNLIGAEIGELLGVIRTQELLAARRIDGGQQFFTRAIDFGFSKSADEAFQVWGKDKVLEDVVKVFRQYQPDVIITRFPPDERAGHGHHTASAVLAGEAFDAAAKADVFPAQVSETGTWQAKRLYTNTGRWWNKEINENSPGVISFDVGGYNRLLGKSYSEISALSSSQHKSQGWGRRGERGYQPEFFEFMKGEKADKDIFEGVATSWARVKGGERIQPLVDKAIRDFREEDPAAIVPQLFQIRKEINTLADGVWKKRKLAETEQLIQDCLGLFIEVTGSHYQASPGEQIKTYIEVVNRSSADIRLLNIQAPALQWDTVYSAELASNKGIQIRSVPSLNTSLSYSGPYWLAESHDVGLYNVTKKEYIGLPENPPAVDFTFNISVAGEPLVIKKPLIYKWVDPVKGELWRPFEIVPPVFLNQTEKVIIFNSAQPKDLTVVIKSSSEKPLKGVLSLELPKGWRSEPASINFELARRDEEQSKTFSVFPSSSESAGTITAVAHVNGKKLSQALQLISYDHIPVQTLMPKSEVAAVRLDIKKEGRLVGYIRGAGDEVPAALKNMGYEVWEMKDEEVTPFNLKKTDAVVLGVRALNTNKRIRYFMDDLLAYVHDGGTLVMQYNINADFGKDQFSPFPLKLSRDRVTEENSAVRILKPGHDVLNTPNKITAKDFEGWIQERGLYFPNQWDPAFEAILSMNDKGETPKDGSLLVAKYGQGYYVYTGLSFFRELPEGVSGAYKLFANLVSLGQHKKPESPKAKNKAR</sequence>
<protein>
    <submittedName>
        <fullName evidence="2">PIG-L family deacetylase</fullName>
    </submittedName>
</protein>